<proteinExistence type="predicted"/>
<accession>A0AAD8ESN9</accession>
<name>A0AAD8ESN9_DIPPU</name>
<comment type="caution">
    <text evidence="1">The sequence shown here is derived from an EMBL/GenBank/DDBJ whole genome shotgun (WGS) entry which is preliminary data.</text>
</comment>
<reference evidence="1" key="2">
    <citation type="submission" date="2023-05" db="EMBL/GenBank/DDBJ databases">
        <authorList>
            <person name="Fouks B."/>
        </authorList>
    </citation>
    <scope>NUCLEOTIDE SEQUENCE</scope>
    <source>
        <strain evidence="1">Stay&amp;Tobe</strain>
        <tissue evidence="1">Testes</tissue>
    </source>
</reference>
<evidence type="ECO:0000313" key="1">
    <source>
        <dbReference type="EMBL" id="KAJ9600866.1"/>
    </source>
</evidence>
<feature type="non-terminal residue" evidence="1">
    <location>
        <position position="64"/>
    </location>
</feature>
<keyword evidence="2" id="KW-1185">Reference proteome</keyword>
<organism evidence="1 2">
    <name type="scientific">Diploptera punctata</name>
    <name type="common">Pacific beetle cockroach</name>
    <dbReference type="NCBI Taxonomy" id="6984"/>
    <lineage>
        <taxon>Eukaryota</taxon>
        <taxon>Metazoa</taxon>
        <taxon>Ecdysozoa</taxon>
        <taxon>Arthropoda</taxon>
        <taxon>Hexapoda</taxon>
        <taxon>Insecta</taxon>
        <taxon>Pterygota</taxon>
        <taxon>Neoptera</taxon>
        <taxon>Polyneoptera</taxon>
        <taxon>Dictyoptera</taxon>
        <taxon>Blattodea</taxon>
        <taxon>Blaberoidea</taxon>
        <taxon>Blaberidae</taxon>
        <taxon>Diplopterinae</taxon>
        <taxon>Diploptera</taxon>
    </lineage>
</organism>
<dbReference type="EMBL" id="JASPKZ010000043">
    <property type="protein sequence ID" value="KAJ9600866.1"/>
    <property type="molecule type" value="Genomic_DNA"/>
</dbReference>
<gene>
    <name evidence="1" type="ORF">L9F63_000978</name>
</gene>
<evidence type="ECO:0000313" key="2">
    <source>
        <dbReference type="Proteomes" id="UP001233999"/>
    </source>
</evidence>
<sequence length="64" mass="7405">IPSSYAGLTIGARELKRRMCRQDVSGGTAATRVFITLGLSSFVVFPPRFFTHLHHFKHQYYNYR</sequence>
<reference evidence="1" key="1">
    <citation type="journal article" date="2023" name="IScience">
        <title>Live-bearing cockroach genome reveals convergent evolutionary mechanisms linked to viviparity in insects and beyond.</title>
        <authorList>
            <person name="Fouks B."/>
            <person name="Harrison M.C."/>
            <person name="Mikhailova A.A."/>
            <person name="Marchal E."/>
            <person name="English S."/>
            <person name="Carruthers M."/>
            <person name="Jennings E.C."/>
            <person name="Chiamaka E.L."/>
            <person name="Frigard R.A."/>
            <person name="Pippel M."/>
            <person name="Attardo G.M."/>
            <person name="Benoit J.B."/>
            <person name="Bornberg-Bauer E."/>
            <person name="Tobe S.S."/>
        </authorList>
    </citation>
    <scope>NUCLEOTIDE SEQUENCE</scope>
    <source>
        <strain evidence="1">Stay&amp;Tobe</strain>
    </source>
</reference>
<dbReference type="AlphaFoldDB" id="A0AAD8ESN9"/>
<protein>
    <submittedName>
        <fullName evidence="1">Uncharacterized protein</fullName>
    </submittedName>
</protein>
<feature type="non-terminal residue" evidence="1">
    <location>
        <position position="1"/>
    </location>
</feature>
<dbReference type="Proteomes" id="UP001233999">
    <property type="component" value="Unassembled WGS sequence"/>
</dbReference>